<proteinExistence type="inferred from homology"/>
<accession>C7LK92</accession>
<protein>
    <recommendedName>
        <fullName evidence="4">50S ribosomal protein L19</fullName>
    </recommendedName>
</protein>
<sequence>MNNLKNYVDNKYNPNKFYLLKLNSGDQITVHYEIMEGEKKRLQSFKGVIIKIQGNFLNYTFTVRKISGEIGVEKIFSINQPSIKKIDINKKGKVRKSKIYYFRKLKGKKAKINVIKNNRKMY</sequence>
<evidence type="ECO:0000256" key="1">
    <source>
        <dbReference type="ARBA" id="ARBA00005781"/>
    </source>
</evidence>
<dbReference type="NCBIfam" id="TIGR01024">
    <property type="entry name" value="rplS_bact"/>
    <property type="match status" value="1"/>
</dbReference>
<comment type="similarity">
    <text evidence="1 4">Belongs to the bacterial ribosomal protein bL19 family.</text>
</comment>
<organism evidence="5 6">
    <name type="scientific">Karelsulcia muelleri (strain SMDSEM)</name>
    <name type="common">Sulcia muelleri</name>
    <dbReference type="NCBI Taxonomy" id="595499"/>
    <lineage>
        <taxon>Bacteria</taxon>
        <taxon>Pseudomonadati</taxon>
        <taxon>Bacteroidota</taxon>
        <taxon>Flavobacteriia</taxon>
        <taxon>Flavobacteriales</taxon>
        <taxon>Candidatus Karelsulcia</taxon>
    </lineage>
</organism>
<dbReference type="STRING" id="595499.SMDSEM_143"/>
<dbReference type="KEGG" id="sms:SMDSEM_143"/>
<reference evidence="5 6" key="1">
    <citation type="journal article" date="2009" name="Proc. Natl. Acad. Sci. U.S.A.">
        <title>Convergent evolution of metabolic roles in bacterial co-symbionts of insects.</title>
        <authorList>
            <person name="McCutcheon J.P."/>
            <person name="McDonald B.R."/>
            <person name="Moran N.A."/>
        </authorList>
    </citation>
    <scope>NUCLEOTIDE SEQUENCE [LARGE SCALE GENOMIC DNA]</scope>
    <source>
        <strain evidence="5 6">SMDSEM</strain>
    </source>
</reference>
<evidence type="ECO:0000256" key="3">
    <source>
        <dbReference type="ARBA" id="ARBA00023274"/>
    </source>
</evidence>
<evidence type="ECO:0000313" key="6">
    <source>
        <dbReference type="Proteomes" id="UP000008074"/>
    </source>
</evidence>
<keyword evidence="3 4" id="KW-0687">Ribonucleoprotein</keyword>
<dbReference type="PANTHER" id="PTHR15680:SF9">
    <property type="entry name" value="LARGE RIBOSOMAL SUBUNIT PROTEIN BL19M"/>
    <property type="match status" value="1"/>
</dbReference>
<dbReference type="AlphaFoldDB" id="C7LK92"/>
<dbReference type="PANTHER" id="PTHR15680">
    <property type="entry name" value="RIBOSOMAL PROTEIN L19"/>
    <property type="match status" value="1"/>
</dbReference>
<dbReference type="Gene3D" id="2.30.30.790">
    <property type="match status" value="1"/>
</dbReference>
<name>C7LK92_KARMS</name>
<dbReference type="GO" id="GO:0003735">
    <property type="term" value="F:structural constituent of ribosome"/>
    <property type="evidence" value="ECO:0007669"/>
    <property type="project" value="InterPro"/>
</dbReference>
<dbReference type="InterPro" id="IPR008991">
    <property type="entry name" value="Translation_prot_SH3-like_sf"/>
</dbReference>
<dbReference type="Proteomes" id="UP000008074">
    <property type="component" value="Chromosome"/>
</dbReference>
<dbReference type="SUPFAM" id="SSF50104">
    <property type="entry name" value="Translation proteins SH3-like domain"/>
    <property type="match status" value="1"/>
</dbReference>
<keyword evidence="2 5" id="KW-0689">Ribosomal protein</keyword>
<evidence type="ECO:0000256" key="4">
    <source>
        <dbReference type="RuleBase" id="RU000559"/>
    </source>
</evidence>
<dbReference type="GO" id="GO:0022625">
    <property type="term" value="C:cytosolic large ribosomal subunit"/>
    <property type="evidence" value="ECO:0007669"/>
    <property type="project" value="TreeGrafter"/>
</dbReference>
<evidence type="ECO:0000313" key="5">
    <source>
        <dbReference type="EMBL" id="ACU52854.1"/>
    </source>
</evidence>
<dbReference type="InterPro" id="IPR001857">
    <property type="entry name" value="Ribosomal_bL19"/>
</dbReference>
<dbReference type="HOGENOM" id="CLU_103507_2_2_10"/>
<dbReference type="PRINTS" id="PR00061">
    <property type="entry name" value="RIBOSOMALL19"/>
</dbReference>
<dbReference type="GO" id="GO:0006412">
    <property type="term" value="P:translation"/>
    <property type="evidence" value="ECO:0007669"/>
    <property type="project" value="InterPro"/>
</dbReference>
<evidence type="ECO:0000256" key="2">
    <source>
        <dbReference type="ARBA" id="ARBA00022980"/>
    </source>
</evidence>
<dbReference type="PIRSF" id="PIRSF002191">
    <property type="entry name" value="Ribosomal_L19"/>
    <property type="match status" value="1"/>
</dbReference>
<dbReference type="Pfam" id="PF01245">
    <property type="entry name" value="Ribosomal_L19"/>
    <property type="match status" value="1"/>
</dbReference>
<dbReference type="EMBL" id="CP001605">
    <property type="protein sequence ID" value="ACU52854.1"/>
    <property type="molecule type" value="Genomic_DNA"/>
</dbReference>
<gene>
    <name evidence="5" type="primary">rplS</name>
    <name evidence="5" type="ordered locus">SMDSEM_143</name>
</gene>
<comment type="function">
    <text evidence="4">This protein is located at the 30S-50S ribosomal subunit interface and may play a role in the structure and function of the aminoacyl-tRNA binding site.</text>
</comment>
<dbReference type="InterPro" id="IPR038657">
    <property type="entry name" value="Ribosomal_bL19_sf"/>
</dbReference>